<dbReference type="InterPro" id="IPR024710">
    <property type="entry name" value="MfnD"/>
</dbReference>
<dbReference type="GO" id="GO:0005829">
    <property type="term" value="C:cytosol"/>
    <property type="evidence" value="ECO:0007669"/>
    <property type="project" value="TreeGrafter"/>
</dbReference>
<dbReference type="GO" id="GO:0046872">
    <property type="term" value="F:metal ion binding"/>
    <property type="evidence" value="ECO:0007669"/>
    <property type="project" value="InterPro"/>
</dbReference>
<dbReference type="Pfam" id="PF18301">
    <property type="entry name" value="preATP-grasp_3"/>
    <property type="match status" value="1"/>
</dbReference>
<dbReference type="Gene3D" id="3.40.50.11770">
    <property type="match status" value="1"/>
</dbReference>
<proteinExistence type="predicted"/>
<reference evidence="6" key="1">
    <citation type="journal article" date="2005" name="Appl. Environ. Microbiol.">
        <title>Highly divergent genes for methanopterin-linked C1 transfer reactions in Lake Washington, assessed via metagenomic analysis and mRNA detection.</title>
        <authorList>
            <person name="Kalyuzhnaya M.G."/>
            <person name="Bowerman S."/>
            <person name="Nercessian O."/>
            <person name="Lidstrom M.E."/>
            <person name="Chistoserdova L."/>
        </authorList>
    </citation>
    <scope>NUCLEOTIDE SEQUENCE</scope>
</reference>
<evidence type="ECO:0000256" key="3">
    <source>
        <dbReference type="ARBA" id="ARBA00022840"/>
    </source>
</evidence>
<sequence>MSGTHERLRRLLVHEFASGGGFAGRVVPASLAREGRAMRDALVADLAALGCYRIVTSIDRRFPMRRVPVGVEVVTLRRGRPSLAALLAASDATWIIAPETAGCLERLVAQAEAAGVEVFGPSAKAIHCAADKLGLARRLGKHGVPHPATRRAQSLAECQKAARRLGLPVVVKPARGAGSEGVSLVTDSRRLPQAVAAARRAGGSGPLLVQRYLPGAPASVSLLSTGRRAVVLSVNAQTLKRSSGFAYRGGTTPLTHPLAKQAAAMALATCRALPDLKGYIGVDLVLTETEAIVIEVNPRLTTAYLGVRAAFRVNVAGLAIAACAGRLPLMPRIGRRVRFFASGRIRAA</sequence>
<keyword evidence="2 4" id="KW-0547">Nucleotide-binding</keyword>
<dbReference type="PIRSF" id="PIRSF016766">
    <property type="entry name" value="UCP016766_ATPgrasp"/>
    <property type="match status" value="1"/>
</dbReference>
<evidence type="ECO:0000313" key="6">
    <source>
        <dbReference type="EMBL" id="AAY96685.1"/>
    </source>
</evidence>
<reference evidence="6" key="2">
    <citation type="journal article" date="2005" name="J. Bacteriol.">
        <title>MtdC, a novel class of methylene tetrahydromethanopterin dehydrogenases.</title>
        <authorList>
            <person name="Vorholt J.A."/>
            <person name="Kalyuzhnaya M.G."/>
            <person name="Hagemeier C.H."/>
            <person name="Lidstrom M.E."/>
            <person name="Chistoserdova L."/>
        </authorList>
    </citation>
    <scope>NUCLEOTIDE SEQUENCE</scope>
</reference>
<keyword evidence="1" id="KW-0436">Ligase</keyword>
<keyword evidence="3 4" id="KW-0067">ATP-binding</keyword>
<evidence type="ECO:0000256" key="2">
    <source>
        <dbReference type="ARBA" id="ARBA00022741"/>
    </source>
</evidence>
<feature type="domain" description="ATP-grasp" evidence="5">
    <location>
        <begin position="136"/>
        <end position="324"/>
    </location>
</feature>
<dbReference type="InterPro" id="IPR013815">
    <property type="entry name" value="ATP_grasp_subdomain_1"/>
</dbReference>
<name>Q4JIS6_9BACT</name>
<dbReference type="AlphaFoldDB" id="Q4JIS6"/>
<dbReference type="GO" id="GO:0005524">
    <property type="term" value="F:ATP binding"/>
    <property type="evidence" value="ECO:0007669"/>
    <property type="project" value="UniProtKB-UniRule"/>
</dbReference>
<organism evidence="6">
    <name type="scientific">uncultured bacterium BAC10-4</name>
    <dbReference type="NCBI Taxonomy" id="333425"/>
    <lineage>
        <taxon>Bacteria</taxon>
        <taxon>environmental samples</taxon>
    </lineage>
</organism>
<evidence type="ECO:0000256" key="1">
    <source>
        <dbReference type="ARBA" id="ARBA00022598"/>
    </source>
</evidence>
<dbReference type="SUPFAM" id="SSF56059">
    <property type="entry name" value="Glutathione synthetase ATP-binding domain-like"/>
    <property type="match status" value="1"/>
</dbReference>
<dbReference type="EMBL" id="DQ084247">
    <property type="protein sequence ID" value="AAY96685.1"/>
    <property type="molecule type" value="Genomic_DNA"/>
</dbReference>
<dbReference type="Pfam" id="PF02655">
    <property type="entry name" value="ATP-grasp_3"/>
    <property type="match status" value="1"/>
</dbReference>
<dbReference type="InterPro" id="IPR040803">
    <property type="entry name" value="MfnD_preATP-grasp"/>
</dbReference>
<dbReference type="PANTHER" id="PTHR43055:SF1">
    <property type="entry name" value="FORMATE-DEPENDENT PHOSPHORIBOSYLGLYCINAMIDE FORMYLTRANSFERASE"/>
    <property type="match status" value="1"/>
</dbReference>
<accession>Q4JIS6</accession>
<dbReference type="Gene3D" id="3.30.1490.20">
    <property type="entry name" value="ATP-grasp fold, A domain"/>
    <property type="match status" value="1"/>
</dbReference>
<dbReference type="InterPro" id="IPR003806">
    <property type="entry name" value="ATP-grasp_PylC-type"/>
</dbReference>
<dbReference type="InterPro" id="IPR011761">
    <property type="entry name" value="ATP-grasp"/>
</dbReference>
<dbReference type="PANTHER" id="PTHR43055">
    <property type="entry name" value="FORMATE-DEPENDENT PHOSPHORIBOSYLGLYCINAMIDE FORMYLTRANSFERASE"/>
    <property type="match status" value="1"/>
</dbReference>
<evidence type="ECO:0000259" key="5">
    <source>
        <dbReference type="PROSITE" id="PS50975"/>
    </source>
</evidence>
<gene>
    <name evidence="6" type="primary">orf1</name>
</gene>
<dbReference type="GO" id="GO:0016874">
    <property type="term" value="F:ligase activity"/>
    <property type="evidence" value="ECO:0007669"/>
    <property type="project" value="UniProtKB-KW"/>
</dbReference>
<dbReference type="Gene3D" id="3.30.470.20">
    <property type="entry name" value="ATP-grasp fold, B domain"/>
    <property type="match status" value="1"/>
</dbReference>
<dbReference type="PROSITE" id="PS50975">
    <property type="entry name" value="ATP_GRASP"/>
    <property type="match status" value="1"/>
</dbReference>
<evidence type="ECO:0000256" key="4">
    <source>
        <dbReference type="PROSITE-ProRule" id="PRU00409"/>
    </source>
</evidence>
<protein>
    <submittedName>
        <fullName evidence="6">Conserved protein Orf1</fullName>
    </submittedName>
</protein>
<dbReference type="SMART" id="SM01209">
    <property type="entry name" value="GARS_A"/>
    <property type="match status" value="1"/>
</dbReference>